<keyword evidence="2" id="KW-1185">Reference proteome</keyword>
<dbReference type="Proteomes" id="UP000085678">
    <property type="component" value="Unplaced"/>
</dbReference>
<dbReference type="AlphaFoldDB" id="A0A1S3HNY9"/>
<reference evidence="3" key="1">
    <citation type="submission" date="2025-08" db="UniProtKB">
        <authorList>
            <consortium name="RefSeq"/>
        </authorList>
    </citation>
    <scope>IDENTIFICATION</scope>
    <source>
        <tissue evidence="3">Gonads</tissue>
    </source>
</reference>
<dbReference type="RefSeq" id="XP_013387256.1">
    <property type="nucleotide sequence ID" value="XM_013531802.1"/>
</dbReference>
<dbReference type="Pfam" id="PF00754">
    <property type="entry name" value="F5_F8_type_C"/>
    <property type="match status" value="1"/>
</dbReference>
<dbReference type="SUPFAM" id="SSF49785">
    <property type="entry name" value="Galactose-binding domain-like"/>
    <property type="match status" value="1"/>
</dbReference>
<dbReference type="CDD" id="cd00057">
    <property type="entry name" value="FA58C"/>
    <property type="match status" value="1"/>
</dbReference>
<evidence type="ECO:0000313" key="3">
    <source>
        <dbReference type="RefSeq" id="XP_013387256.1"/>
    </source>
</evidence>
<dbReference type="InParanoid" id="A0A1S3HNY9"/>
<dbReference type="Gene3D" id="2.60.120.260">
    <property type="entry name" value="Galactose-binding domain-like"/>
    <property type="match status" value="1"/>
</dbReference>
<proteinExistence type="predicted"/>
<gene>
    <name evidence="3" type="primary">LOC106156524</name>
</gene>
<dbReference type="PROSITE" id="PS50022">
    <property type="entry name" value="FA58C_3"/>
    <property type="match status" value="1"/>
</dbReference>
<sequence length="215" mass="23557">MSGSILCVATITSYTEAMTRRQLAAGTSWNLWVSQKNSVSVPDIQQCQNLLVSGNNPIPDSHITASSSFAMFGFTPQHSRLTNDASSGTLGGWAVDGGSINTNQWLQFDLGSKHVITAVVTKGRALDGHNHYQWVTSYKLHFSSDAVTWTTYQTECGSDVVFQGNTDTNTLKQNTLQGLNKMMPVIFARYVRINPQTFHNYPTMRGDVLGCVLGT</sequence>
<dbReference type="SMART" id="SM00231">
    <property type="entry name" value="FA58C"/>
    <property type="match status" value="1"/>
</dbReference>
<dbReference type="PANTHER" id="PTHR24543">
    <property type="entry name" value="MULTICOPPER OXIDASE-RELATED"/>
    <property type="match status" value="1"/>
</dbReference>
<organism evidence="2 3">
    <name type="scientific">Lingula anatina</name>
    <name type="common">Brachiopod</name>
    <name type="synonym">Lingula unguis</name>
    <dbReference type="NCBI Taxonomy" id="7574"/>
    <lineage>
        <taxon>Eukaryota</taxon>
        <taxon>Metazoa</taxon>
        <taxon>Spiralia</taxon>
        <taxon>Lophotrochozoa</taxon>
        <taxon>Brachiopoda</taxon>
        <taxon>Linguliformea</taxon>
        <taxon>Lingulata</taxon>
        <taxon>Lingulida</taxon>
        <taxon>Linguloidea</taxon>
        <taxon>Lingulidae</taxon>
        <taxon>Lingula</taxon>
    </lineage>
</organism>
<dbReference type="KEGG" id="lak:106156524"/>
<dbReference type="InterPro" id="IPR000421">
    <property type="entry name" value="FA58C"/>
</dbReference>
<dbReference type="GeneID" id="106156524"/>
<dbReference type="PANTHER" id="PTHR24543:SF336">
    <property type="entry name" value="F5_8 TYPE C DOMAIN-CONTAINING PROTEIN"/>
    <property type="match status" value="1"/>
</dbReference>
<accession>A0A1S3HNY9</accession>
<dbReference type="OrthoDB" id="6094239at2759"/>
<protein>
    <submittedName>
        <fullName evidence="3">Lactadherin</fullName>
    </submittedName>
</protein>
<dbReference type="PROSITE" id="PS01285">
    <property type="entry name" value="FA58C_1"/>
    <property type="match status" value="1"/>
</dbReference>
<evidence type="ECO:0000259" key="1">
    <source>
        <dbReference type="PROSITE" id="PS50022"/>
    </source>
</evidence>
<dbReference type="InterPro" id="IPR008979">
    <property type="entry name" value="Galactose-bd-like_sf"/>
</dbReference>
<name>A0A1S3HNY9_LINAN</name>
<evidence type="ECO:0000313" key="2">
    <source>
        <dbReference type="Proteomes" id="UP000085678"/>
    </source>
</evidence>
<feature type="domain" description="F5/8 type C" evidence="1">
    <location>
        <begin position="47"/>
        <end position="211"/>
    </location>
</feature>